<feature type="transmembrane region" description="Helical" evidence="1">
    <location>
        <begin position="12"/>
        <end position="30"/>
    </location>
</feature>
<dbReference type="EMBL" id="CMVM020000240">
    <property type="status" value="NOT_ANNOTATED_CDS"/>
    <property type="molecule type" value="Genomic_DNA"/>
</dbReference>
<proteinExistence type="predicted"/>
<keyword evidence="1" id="KW-1133">Transmembrane helix</keyword>
<sequence>MIISSFCHEENSIIILSSAIIFALLSNVASQTTRIKSSKKLQNCKAECSPHITLPCDFGSLDPCIMKSCRDACWKDDRRKVQSCYCRGSKEGPTLRTCFCGPSKIRKNSKPKGKLFFV</sequence>
<dbReference type="OMA" id="TLPCDFG"/>
<dbReference type="AlphaFoldDB" id="A0A8R1TZU2"/>
<evidence type="ECO:0000313" key="3">
    <source>
        <dbReference type="Proteomes" id="UP000024404"/>
    </source>
</evidence>
<evidence type="ECO:0000256" key="1">
    <source>
        <dbReference type="SAM" id="Phobius"/>
    </source>
</evidence>
<accession>A0A8R1TZU2</accession>
<protein>
    <submittedName>
        <fullName evidence="2">Uncharacterized protein</fullName>
    </submittedName>
</protein>
<reference evidence="3" key="1">
    <citation type="submission" date="2013-10" db="EMBL/GenBank/DDBJ databases">
        <title>Genome sequencing of Onchocerca volvulus.</title>
        <authorList>
            <person name="Cotton J."/>
            <person name="Tsai J."/>
            <person name="Stanley E."/>
            <person name="Tracey A."/>
            <person name="Holroyd N."/>
            <person name="Lustigman S."/>
            <person name="Berriman M."/>
        </authorList>
    </citation>
    <scope>NUCLEOTIDE SEQUENCE</scope>
</reference>
<keyword evidence="1" id="KW-0812">Transmembrane</keyword>
<reference evidence="2" key="2">
    <citation type="submission" date="2022-06" db="UniProtKB">
        <authorList>
            <consortium name="EnsemblMetazoa"/>
        </authorList>
    </citation>
    <scope>IDENTIFICATION</scope>
</reference>
<name>A0A8R1TZU2_ONCVO</name>
<keyword evidence="3" id="KW-1185">Reference proteome</keyword>
<evidence type="ECO:0000313" key="2">
    <source>
        <dbReference type="EnsemblMetazoa" id="OVOC8004.1"/>
    </source>
</evidence>
<organism evidence="2 3">
    <name type="scientific">Onchocerca volvulus</name>
    <dbReference type="NCBI Taxonomy" id="6282"/>
    <lineage>
        <taxon>Eukaryota</taxon>
        <taxon>Metazoa</taxon>
        <taxon>Ecdysozoa</taxon>
        <taxon>Nematoda</taxon>
        <taxon>Chromadorea</taxon>
        <taxon>Rhabditida</taxon>
        <taxon>Spirurina</taxon>
        <taxon>Spiruromorpha</taxon>
        <taxon>Filarioidea</taxon>
        <taxon>Onchocercidae</taxon>
        <taxon>Onchocerca</taxon>
    </lineage>
</organism>
<dbReference type="EnsemblMetazoa" id="OVOC8004.1">
    <property type="protein sequence ID" value="OVOC8004.1"/>
    <property type="gene ID" value="WBGene00244813"/>
</dbReference>
<keyword evidence="1" id="KW-0472">Membrane</keyword>
<dbReference type="Proteomes" id="UP000024404">
    <property type="component" value="Unassembled WGS sequence"/>
</dbReference>